<dbReference type="Pfam" id="PF00043">
    <property type="entry name" value="GST_C"/>
    <property type="match status" value="1"/>
</dbReference>
<proteinExistence type="predicted"/>
<protein>
    <recommendedName>
        <fullName evidence="1">GST C-terminal domain-containing protein</fullName>
    </recommendedName>
</protein>
<dbReference type="Gene3D" id="1.20.1050.10">
    <property type="match status" value="1"/>
</dbReference>
<dbReference type="SUPFAM" id="SSF47616">
    <property type="entry name" value="GST C-terminal domain-like"/>
    <property type="match status" value="1"/>
</dbReference>
<accession>A0A0K6FYH1</accession>
<evidence type="ECO:0000259" key="1">
    <source>
        <dbReference type="PROSITE" id="PS50405"/>
    </source>
</evidence>
<dbReference type="AlphaFoldDB" id="A0A0K6FYH1"/>
<feature type="domain" description="GST C-terminal" evidence="1">
    <location>
        <begin position="1"/>
        <end position="92"/>
    </location>
</feature>
<dbReference type="PANTHER" id="PTHR44051:SF8">
    <property type="entry name" value="GLUTATHIONE S-TRANSFERASE GSTA"/>
    <property type="match status" value="1"/>
</dbReference>
<organism evidence="2 3">
    <name type="scientific">Rhizoctonia solani</name>
    <dbReference type="NCBI Taxonomy" id="456999"/>
    <lineage>
        <taxon>Eukaryota</taxon>
        <taxon>Fungi</taxon>
        <taxon>Dikarya</taxon>
        <taxon>Basidiomycota</taxon>
        <taxon>Agaricomycotina</taxon>
        <taxon>Agaricomycetes</taxon>
        <taxon>Cantharellales</taxon>
        <taxon>Ceratobasidiaceae</taxon>
        <taxon>Rhizoctonia</taxon>
    </lineage>
</organism>
<name>A0A0K6FYH1_9AGAM</name>
<gene>
    <name evidence="2" type="ORF">RSOLAG22IIIB_09496</name>
</gene>
<dbReference type="PROSITE" id="PS50405">
    <property type="entry name" value="GST_CTER"/>
    <property type="match status" value="1"/>
</dbReference>
<dbReference type="EMBL" id="CYGV01001231">
    <property type="protein sequence ID" value="CUA71315.1"/>
    <property type="molecule type" value="Genomic_DNA"/>
</dbReference>
<keyword evidence="3" id="KW-1185">Reference proteome</keyword>
<dbReference type="InterPro" id="IPR004046">
    <property type="entry name" value="GST_C"/>
</dbReference>
<dbReference type="Proteomes" id="UP000044841">
    <property type="component" value="Unassembled WGS sequence"/>
</dbReference>
<evidence type="ECO:0000313" key="3">
    <source>
        <dbReference type="Proteomes" id="UP000044841"/>
    </source>
</evidence>
<evidence type="ECO:0000313" key="2">
    <source>
        <dbReference type="EMBL" id="CUA71315.1"/>
    </source>
</evidence>
<dbReference type="InterPro" id="IPR010987">
    <property type="entry name" value="Glutathione-S-Trfase_C-like"/>
</dbReference>
<dbReference type="PANTHER" id="PTHR44051">
    <property type="entry name" value="GLUTATHIONE S-TRANSFERASE-RELATED"/>
    <property type="match status" value="1"/>
</dbReference>
<reference evidence="2 3" key="1">
    <citation type="submission" date="2015-07" db="EMBL/GenBank/DDBJ databases">
        <authorList>
            <person name="Noorani M."/>
        </authorList>
    </citation>
    <scope>NUCLEOTIDE SEQUENCE [LARGE SCALE GENOMIC DNA]</scope>
    <source>
        <strain evidence="2">BBA 69670</strain>
    </source>
</reference>
<dbReference type="InterPro" id="IPR036282">
    <property type="entry name" value="Glutathione-S-Trfase_C_sf"/>
</dbReference>
<sequence>MQTADREYLVGSGKGKYGLADINAFPWVRSWRWAGVDSLEASPNVEAWLKRIAERPQVKNGLDVPEPQGLPLIKEEEEKLAEEARKIFQPQK</sequence>